<accession>A0ACC0NBC5</accession>
<proteinExistence type="predicted"/>
<sequence>MSPLLLLTIGTCGGRVVMRLYFLHGGHRIWLSSFLETGGWPINLIPLLITYLHRRSKPGPATKPILIKPPVFLAAAVIGLLTGVDDYLYSYGVAKLPVSTSALIIASQLGFTALFAFLMVGQKFTSYSINAVLTVGAGSWRCTRADTGRRGSRRGSTTRGFC</sequence>
<evidence type="ECO:0000313" key="2">
    <source>
        <dbReference type="Proteomes" id="UP001062846"/>
    </source>
</evidence>
<organism evidence="1 2">
    <name type="scientific">Rhododendron molle</name>
    <name type="common">Chinese azalea</name>
    <name type="synonym">Azalea mollis</name>
    <dbReference type="NCBI Taxonomy" id="49168"/>
    <lineage>
        <taxon>Eukaryota</taxon>
        <taxon>Viridiplantae</taxon>
        <taxon>Streptophyta</taxon>
        <taxon>Embryophyta</taxon>
        <taxon>Tracheophyta</taxon>
        <taxon>Spermatophyta</taxon>
        <taxon>Magnoliopsida</taxon>
        <taxon>eudicotyledons</taxon>
        <taxon>Gunneridae</taxon>
        <taxon>Pentapetalae</taxon>
        <taxon>asterids</taxon>
        <taxon>Ericales</taxon>
        <taxon>Ericaceae</taxon>
        <taxon>Ericoideae</taxon>
        <taxon>Rhodoreae</taxon>
        <taxon>Rhododendron</taxon>
    </lineage>
</organism>
<comment type="caution">
    <text evidence="1">The sequence shown here is derived from an EMBL/GenBank/DDBJ whole genome shotgun (WGS) entry which is preliminary data.</text>
</comment>
<dbReference type="EMBL" id="CM046393">
    <property type="protein sequence ID" value="KAI8550306.1"/>
    <property type="molecule type" value="Genomic_DNA"/>
</dbReference>
<dbReference type="Proteomes" id="UP001062846">
    <property type="component" value="Chromosome 6"/>
</dbReference>
<reference evidence="1" key="1">
    <citation type="submission" date="2022-02" db="EMBL/GenBank/DDBJ databases">
        <title>Plant Genome Project.</title>
        <authorList>
            <person name="Zhang R.-G."/>
        </authorList>
    </citation>
    <scope>NUCLEOTIDE SEQUENCE</scope>
    <source>
        <strain evidence="1">AT1</strain>
    </source>
</reference>
<gene>
    <name evidence="1" type="ORF">RHMOL_Rhmol06G0095000</name>
</gene>
<evidence type="ECO:0000313" key="1">
    <source>
        <dbReference type="EMBL" id="KAI8550306.1"/>
    </source>
</evidence>
<protein>
    <submittedName>
        <fullName evidence="1">Uncharacterized protein</fullName>
    </submittedName>
</protein>
<name>A0ACC0NBC5_RHOML</name>
<keyword evidence="2" id="KW-1185">Reference proteome</keyword>